<dbReference type="PANTHER" id="PTHR30011">
    <property type="entry name" value="ALKANESULFONATE MONOOXYGENASE-RELATED"/>
    <property type="match status" value="1"/>
</dbReference>
<feature type="domain" description="Luciferase-like" evidence="7">
    <location>
        <begin position="31"/>
        <end position="392"/>
    </location>
</feature>
<sequence length="457" mass="50215">MTKQIKFFAFDFAGPAHLSAGTWKHPLDRGHEYKSVKFWVEYAKLLEKGCFDGIFFADNVGYHDVYKGSYEDALKDAAQFPANDPAYIIPAMAAATEHLGFGVTSSTAYDHPYSVARKFATLDHLTDGRVGWNVVTSYSDSAAKNLGSGTQRSHDDRYGHAEEFVDVVLKLLEGSWEDDAAVVDREKGIYIDPSRVHEIHHEGEHFKVPGIFLCEPSKQRTPVIFQAGGSSRGVALAAATAEAVFTNATSKAGLKKQVDNLRQQAAAAGRDPNHVVVVQMMTVVTGRTDEEAQQRYEEYKKLVSYDGAMARYSGWAGLDMSTFDPDVPLKHVKTNAGQTMVDLFSKMDPTKEWTPRDIAEYIGIGGTSPVIVGGPETVAKELQSWVDETGIDGFNLGNAIKFQDIKDFIDNVVPELQSRGLMRTGYDGSTLRENIFGQGNARLASDHPGAKYHKTSA</sequence>
<feature type="binding site" evidence="6">
    <location>
        <position position="58"/>
    </location>
    <ligand>
        <name>FMN</name>
        <dbReference type="ChEBI" id="CHEBI:58210"/>
    </ligand>
</feature>
<evidence type="ECO:0000256" key="2">
    <source>
        <dbReference type="ARBA" id="ARBA00022643"/>
    </source>
</evidence>
<dbReference type="Gene3D" id="3.20.20.30">
    <property type="entry name" value="Luciferase-like domain"/>
    <property type="match status" value="1"/>
</dbReference>
<keyword evidence="4 8" id="KW-0503">Monooxygenase</keyword>
<dbReference type="PANTHER" id="PTHR30011:SF16">
    <property type="entry name" value="C2H2 FINGER DOMAIN TRANSCRIPTION FACTOR (EUROFUNG)-RELATED"/>
    <property type="match status" value="1"/>
</dbReference>
<dbReference type="PATRIC" id="fig|1310613.3.peg.1024"/>
<accession>A0A009HUI4</accession>
<name>A0A009HUI4_ACIB9</name>
<evidence type="ECO:0000313" key="9">
    <source>
        <dbReference type="Proteomes" id="UP000020595"/>
    </source>
</evidence>
<dbReference type="GO" id="GO:0016705">
    <property type="term" value="F:oxidoreductase activity, acting on paired donors, with incorporation or reduction of molecular oxygen"/>
    <property type="evidence" value="ECO:0007669"/>
    <property type="project" value="InterPro"/>
</dbReference>
<evidence type="ECO:0000256" key="5">
    <source>
        <dbReference type="ARBA" id="ARBA00033748"/>
    </source>
</evidence>
<dbReference type="InterPro" id="IPR051260">
    <property type="entry name" value="Diverse_substr_monoxygenases"/>
</dbReference>
<dbReference type="NCBIfam" id="TIGR03860">
    <property type="entry name" value="FMN_nitrolo"/>
    <property type="match status" value="1"/>
</dbReference>
<dbReference type="AlphaFoldDB" id="A0A009HUI4"/>
<keyword evidence="1 6" id="KW-0285">Flavoprotein</keyword>
<dbReference type="InterPro" id="IPR036661">
    <property type="entry name" value="Luciferase-like_sf"/>
</dbReference>
<keyword evidence="3 8" id="KW-0560">Oxidoreductase</keyword>
<dbReference type="RefSeq" id="WP_000166073.1">
    <property type="nucleotide sequence ID" value="NZ_JEWH01000009.1"/>
</dbReference>
<organism evidence="8 9">
    <name type="scientific">Acinetobacter baumannii (strain 1295743)</name>
    <dbReference type="NCBI Taxonomy" id="1310613"/>
    <lineage>
        <taxon>Bacteria</taxon>
        <taxon>Pseudomonadati</taxon>
        <taxon>Pseudomonadota</taxon>
        <taxon>Gammaproteobacteria</taxon>
        <taxon>Moraxellales</taxon>
        <taxon>Moraxellaceae</taxon>
        <taxon>Acinetobacter</taxon>
        <taxon>Acinetobacter calcoaceticus/baumannii complex</taxon>
    </lineage>
</organism>
<dbReference type="GO" id="GO:0004497">
    <property type="term" value="F:monooxygenase activity"/>
    <property type="evidence" value="ECO:0007669"/>
    <property type="project" value="UniProtKB-KW"/>
</dbReference>
<evidence type="ECO:0000256" key="1">
    <source>
        <dbReference type="ARBA" id="ARBA00022630"/>
    </source>
</evidence>
<evidence type="ECO:0000259" key="7">
    <source>
        <dbReference type="Pfam" id="PF00296"/>
    </source>
</evidence>
<evidence type="ECO:0000256" key="3">
    <source>
        <dbReference type="ARBA" id="ARBA00023002"/>
    </source>
</evidence>
<proteinExistence type="inferred from homology"/>
<evidence type="ECO:0000313" key="8">
    <source>
        <dbReference type="EMBL" id="EXB06660.1"/>
    </source>
</evidence>
<dbReference type="EC" id="1.-.-.-" evidence="8"/>
<gene>
    <name evidence="8" type="ORF">J512_1071</name>
</gene>
<evidence type="ECO:0000256" key="4">
    <source>
        <dbReference type="ARBA" id="ARBA00023033"/>
    </source>
</evidence>
<dbReference type="InterPro" id="IPR016215">
    <property type="entry name" value="NTA_MOA"/>
</dbReference>
<feature type="binding site" evidence="6">
    <location>
        <position position="154"/>
    </location>
    <ligand>
        <name>FMN</name>
        <dbReference type="ChEBI" id="CHEBI:58210"/>
    </ligand>
</feature>
<dbReference type="Proteomes" id="UP000020595">
    <property type="component" value="Unassembled WGS sequence"/>
</dbReference>
<keyword evidence="2 6" id="KW-0288">FMN</keyword>
<feature type="binding site" evidence="6">
    <location>
        <position position="158"/>
    </location>
    <ligand>
        <name>FMN</name>
        <dbReference type="ChEBI" id="CHEBI:58210"/>
    </ligand>
</feature>
<protein>
    <submittedName>
        <fullName evidence="8">FMN-dependent oxidoreductase, nitrilotriacetate monooxygenase family protein</fullName>
        <ecNumber evidence="8">1.-.-.-</ecNumber>
    </submittedName>
</protein>
<evidence type="ECO:0000256" key="6">
    <source>
        <dbReference type="PIRSR" id="PIRSR000337-1"/>
    </source>
</evidence>
<feature type="binding site" evidence="6">
    <location>
        <position position="104"/>
    </location>
    <ligand>
        <name>FMN</name>
        <dbReference type="ChEBI" id="CHEBI:58210"/>
    </ligand>
</feature>
<reference evidence="8 9" key="1">
    <citation type="submission" date="2014-02" db="EMBL/GenBank/DDBJ databases">
        <title>Comparative genomics and transcriptomics to identify genetic mechanisms underlying the emergence of carbapenem resistant Acinetobacter baumannii (CRAb).</title>
        <authorList>
            <person name="Harris A.D."/>
            <person name="Johnson K.J."/>
            <person name="George J."/>
            <person name="Shefchek K."/>
            <person name="Daugherty S.C."/>
            <person name="Parankush S."/>
            <person name="Sadzewicz L."/>
            <person name="Tallon L."/>
            <person name="Sengamalay N."/>
            <person name="Hazen T.H."/>
            <person name="Rasko D.A."/>
        </authorList>
    </citation>
    <scope>NUCLEOTIDE SEQUENCE [LARGE SCALE GENOMIC DNA]</scope>
    <source>
        <strain evidence="8 9">1295743</strain>
    </source>
</reference>
<dbReference type="Pfam" id="PF00296">
    <property type="entry name" value="Bac_luciferase"/>
    <property type="match status" value="1"/>
</dbReference>
<feature type="binding site" evidence="6">
    <location>
        <position position="230"/>
    </location>
    <ligand>
        <name>FMN</name>
        <dbReference type="ChEBI" id="CHEBI:58210"/>
    </ligand>
</feature>
<dbReference type="EMBL" id="JEWH01000009">
    <property type="protein sequence ID" value="EXB06660.1"/>
    <property type="molecule type" value="Genomic_DNA"/>
</dbReference>
<dbReference type="PIRSF" id="PIRSF000337">
    <property type="entry name" value="NTA_MOA"/>
    <property type="match status" value="1"/>
</dbReference>
<dbReference type="SUPFAM" id="SSF51679">
    <property type="entry name" value="Bacterial luciferase-like"/>
    <property type="match status" value="1"/>
</dbReference>
<comment type="caution">
    <text evidence="8">The sequence shown here is derived from an EMBL/GenBank/DDBJ whole genome shotgun (WGS) entry which is preliminary data.</text>
</comment>
<dbReference type="InterPro" id="IPR011251">
    <property type="entry name" value="Luciferase-like_dom"/>
</dbReference>
<comment type="similarity">
    <text evidence="5">Belongs to the NtaA/SnaA/DszA monooxygenase family.</text>
</comment>